<dbReference type="Proteomes" id="UP001329151">
    <property type="component" value="Chromosome"/>
</dbReference>
<name>A0AA86J1D8_9BURK</name>
<dbReference type="AlphaFoldDB" id="A0AA86J1D8"/>
<keyword evidence="2" id="KW-1185">Reference proteome</keyword>
<dbReference type="EMBL" id="AP028947">
    <property type="protein sequence ID" value="BET26513.1"/>
    <property type="molecule type" value="Genomic_DNA"/>
</dbReference>
<evidence type="ECO:0000313" key="2">
    <source>
        <dbReference type="Proteomes" id="UP001329151"/>
    </source>
</evidence>
<dbReference type="Gene3D" id="3.30.870.10">
    <property type="entry name" value="Endonuclease Chain A"/>
    <property type="match status" value="2"/>
</dbReference>
<reference evidence="1 2" key="1">
    <citation type="submission" date="2023-10" db="EMBL/GenBank/DDBJ databases">
        <title>Complete Genome Sequence of Limnobacter thiooxidans CS-K2T, Isolated from freshwater lake sediments in Bavaria, Germany.</title>
        <authorList>
            <person name="Naruki M."/>
            <person name="Watanabe A."/>
            <person name="Warashina T."/>
            <person name="Morita T."/>
            <person name="Arakawa K."/>
        </authorList>
    </citation>
    <scope>NUCLEOTIDE SEQUENCE [LARGE SCALE GENOMIC DNA]</scope>
    <source>
        <strain evidence="1 2">CS-K2</strain>
    </source>
</reference>
<dbReference type="RefSeq" id="WP_130556024.1">
    <property type="nucleotide sequence ID" value="NZ_AP028947.1"/>
</dbReference>
<proteinExistence type="predicted"/>
<accession>A0AA86J1D8</accession>
<dbReference type="KEGG" id="lto:RGQ30_20140"/>
<organism evidence="1 2">
    <name type="scientific">Limnobacter thiooxidans</name>
    <dbReference type="NCBI Taxonomy" id="131080"/>
    <lineage>
        <taxon>Bacteria</taxon>
        <taxon>Pseudomonadati</taxon>
        <taxon>Pseudomonadota</taxon>
        <taxon>Betaproteobacteria</taxon>
        <taxon>Burkholderiales</taxon>
        <taxon>Burkholderiaceae</taxon>
        <taxon>Limnobacter</taxon>
    </lineage>
</organism>
<gene>
    <name evidence="1" type="ORF">RGQ30_20140</name>
</gene>
<protein>
    <recommendedName>
        <fullName evidence="3">PLD phosphodiesterase domain-containing protein</fullName>
    </recommendedName>
</protein>
<evidence type="ECO:0008006" key="3">
    <source>
        <dbReference type="Google" id="ProtNLM"/>
    </source>
</evidence>
<sequence length="637" mass="72935">MKLLNSFVDQIKSLGELRYVWLTSFNINIEFIETYLLPAVLGMEQPKARSDYEHLQIELTQKNIDFRIFCDKRFMGADKNKRTGVPVHGVSPAKWEKRFSNDSLFHPKVIYLEDVKGNRILGTGSANLTLSGWGRNQEVFSFQTIETKEQYDAVKLFFGEIAANVDLTHRLPDRRGLSRAQGDWSFIHSFQDRPFIAQLFDNTNANELLVWSPYLSKDMVAFVKRLANNVSTPGLKIHLVPDLVNGQFIRTRWTDSLQKMTNDGVLTFYRNPSALHDSVELCHAKVWKLGSKLAIGSWNFTVKGANLLDQAGRSDKGVNIEAGVIVTDTNSWRSAVGKKIDVTDSAFASDELLSEEALDVPDQLPFDIYVEFDWREQSYNFNGQWHTGEPKEGFFLKVPGHRDSICLDWKPRKKELKSQKKLSISDPRALLHERRFQVIRDGSEVYRALVTETELTYRRCQAFESMDDLLNAFLFDGAPRLDNNIPFRLPVDESSIDLAEGFGDTPQGDLTQTKQAISYFRMFQATHQYGKKLEAINNVLELNSWVFARPGCLVELVEKTNEKVIVSEPTLFNWFLAQEVRGLCQKAELKRGELGKEGDSMPDSRWNELRVNIPCLPQSIQPDYVNFIQKECKYVGR</sequence>
<evidence type="ECO:0000313" key="1">
    <source>
        <dbReference type="EMBL" id="BET26513.1"/>
    </source>
</evidence>